<feature type="binding site" evidence="3">
    <location>
        <position position="316"/>
    </location>
    <ligand>
        <name>CTP</name>
        <dbReference type="ChEBI" id="CHEBI:37563"/>
    </ligand>
</feature>
<dbReference type="GO" id="GO:0010181">
    <property type="term" value="F:FMN binding"/>
    <property type="evidence" value="ECO:0007669"/>
    <property type="project" value="UniProtKB-UniRule"/>
</dbReference>
<evidence type="ECO:0000259" key="6">
    <source>
        <dbReference type="Pfam" id="PF04127"/>
    </source>
</evidence>
<comment type="cofactor">
    <cofactor evidence="3">
        <name>Mg(2+)</name>
        <dbReference type="ChEBI" id="CHEBI:18420"/>
    </cofactor>
</comment>
<dbReference type="PANTHER" id="PTHR14359">
    <property type="entry name" value="HOMO-OLIGOMERIC FLAVIN CONTAINING CYS DECARBOXYLASE FAMILY"/>
    <property type="match status" value="1"/>
</dbReference>
<dbReference type="Gene3D" id="3.40.50.1950">
    <property type="entry name" value="Flavin prenyltransferase-like"/>
    <property type="match status" value="1"/>
</dbReference>
<dbReference type="EC" id="6.3.2.5" evidence="3"/>
<comment type="caution">
    <text evidence="3">Lacks conserved residue(s) required for the propagation of feature annotation.</text>
</comment>
<dbReference type="HAMAP" id="MF_02225">
    <property type="entry name" value="CoaBC"/>
    <property type="match status" value="1"/>
</dbReference>
<comment type="function">
    <text evidence="4">Catalyzes two steps in the biosynthesis of coenzyme A. In the first step cysteine is conjugated to 4'-phosphopantothenate to form 4-phosphopantothenoylcysteine, in the latter compound is decarboxylated to form 4'-phosphopantotheine.</text>
</comment>
<feature type="domain" description="Flavoprotein" evidence="5">
    <location>
        <begin position="3"/>
        <end position="183"/>
    </location>
</feature>
<feature type="binding site" evidence="3">
    <location>
        <position position="365"/>
    </location>
    <ligand>
        <name>CTP</name>
        <dbReference type="ChEBI" id="CHEBI:37563"/>
    </ligand>
</feature>
<dbReference type="InterPro" id="IPR035929">
    <property type="entry name" value="CoaB-like_sf"/>
</dbReference>
<dbReference type="GO" id="GO:0004633">
    <property type="term" value="F:phosphopantothenoylcysteine decarboxylase activity"/>
    <property type="evidence" value="ECO:0007669"/>
    <property type="project" value="UniProtKB-UniRule"/>
</dbReference>
<organism evidence="7 8">
    <name type="scientific">Thermoleophilum album</name>
    <dbReference type="NCBI Taxonomy" id="29539"/>
    <lineage>
        <taxon>Bacteria</taxon>
        <taxon>Bacillati</taxon>
        <taxon>Actinomycetota</taxon>
        <taxon>Thermoleophilia</taxon>
        <taxon>Thermoleophilales</taxon>
        <taxon>Thermoleophilaceae</taxon>
        <taxon>Thermoleophilum</taxon>
    </lineage>
</organism>
<dbReference type="InterPro" id="IPR003382">
    <property type="entry name" value="Flavoprotein"/>
</dbReference>
<evidence type="ECO:0000313" key="8">
    <source>
        <dbReference type="Proteomes" id="UP000222056"/>
    </source>
</evidence>
<dbReference type="InterPro" id="IPR007085">
    <property type="entry name" value="DNA/pantothenate-metab_flavo_C"/>
</dbReference>
<dbReference type="GO" id="GO:0015937">
    <property type="term" value="P:coenzyme A biosynthetic process"/>
    <property type="evidence" value="ECO:0007669"/>
    <property type="project" value="UniProtKB-UniRule"/>
</dbReference>
<dbReference type="Gene3D" id="3.40.50.10300">
    <property type="entry name" value="CoaB-like"/>
    <property type="match status" value="1"/>
</dbReference>
<evidence type="ECO:0000256" key="2">
    <source>
        <dbReference type="ARBA" id="ARBA00023239"/>
    </source>
</evidence>
<dbReference type="UniPathway" id="UPA00241">
    <property type="reaction ID" value="UER00353"/>
</dbReference>
<dbReference type="EMBL" id="FNWJ01000002">
    <property type="protein sequence ID" value="SEH14328.1"/>
    <property type="molecule type" value="Genomic_DNA"/>
</dbReference>
<dbReference type="Pfam" id="PF02441">
    <property type="entry name" value="Flavoprotein"/>
    <property type="match status" value="1"/>
</dbReference>
<keyword evidence="3 4" id="KW-0288">FMN</keyword>
<comment type="similarity">
    <text evidence="3 4">In the N-terminal section; belongs to the HFCD (homo-oligomeric flavin containing Cys decarboxylase) superfamily.</text>
</comment>
<dbReference type="InterPro" id="IPR005252">
    <property type="entry name" value="CoaBC"/>
</dbReference>
<keyword evidence="2 3" id="KW-0456">Lyase</keyword>
<feature type="binding site" evidence="3">
    <location>
        <position position="369"/>
    </location>
    <ligand>
        <name>CTP</name>
        <dbReference type="ChEBI" id="CHEBI:37563"/>
    </ligand>
</feature>
<keyword evidence="3 4" id="KW-0285">Flavoprotein</keyword>
<name>A0A1H6FVZ2_THEAL</name>
<keyword evidence="3" id="KW-0479">Metal-binding</keyword>
<keyword evidence="3" id="KW-0511">Multifunctional enzyme</keyword>
<feature type="region of interest" description="Phosphopantothenate--cysteine ligase" evidence="3">
    <location>
        <begin position="218"/>
        <end position="435"/>
    </location>
</feature>
<comment type="similarity">
    <text evidence="3 4">In the C-terminal section; belongs to the PPC synthetase family.</text>
</comment>
<comment type="catalytic activity">
    <reaction evidence="3 4">
        <text>N-[(R)-4-phosphopantothenoyl]-L-cysteine + H(+) = (R)-4'-phosphopantetheine + CO2</text>
        <dbReference type="Rhea" id="RHEA:16793"/>
        <dbReference type="ChEBI" id="CHEBI:15378"/>
        <dbReference type="ChEBI" id="CHEBI:16526"/>
        <dbReference type="ChEBI" id="CHEBI:59458"/>
        <dbReference type="ChEBI" id="CHEBI:61723"/>
        <dbReference type="EC" id="4.1.1.36"/>
    </reaction>
</comment>
<dbReference type="AlphaFoldDB" id="A0A1H6FVZ2"/>
<dbReference type="Pfam" id="PF04127">
    <property type="entry name" value="DFP"/>
    <property type="match status" value="1"/>
</dbReference>
<dbReference type="Proteomes" id="UP000222056">
    <property type="component" value="Unassembled WGS sequence"/>
</dbReference>
<dbReference type="EC" id="4.1.1.36" evidence="3"/>
<dbReference type="InterPro" id="IPR036551">
    <property type="entry name" value="Flavin_trans-like"/>
</dbReference>
<keyword evidence="3" id="KW-0460">Magnesium</keyword>
<evidence type="ECO:0000313" key="7">
    <source>
        <dbReference type="EMBL" id="SEH14328.1"/>
    </source>
</evidence>
<dbReference type="GO" id="GO:0071513">
    <property type="term" value="C:phosphopantothenoylcysteine decarboxylase complex"/>
    <property type="evidence" value="ECO:0007669"/>
    <property type="project" value="TreeGrafter"/>
</dbReference>
<comment type="catalytic activity">
    <reaction evidence="3 4">
        <text>(R)-4'-phosphopantothenate + L-cysteine + CTP = N-[(R)-4-phosphopantothenoyl]-L-cysteine + CMP + diphosphate + H(+)</text>
        <dbReference type="Rhea" id="RHEA:19397"/>
        <dbReference type="ChEBI" id="CHEBI:10986"/>
        <dbReference type="ChEBI" id="CHEBI:15378"/>
        <dbReference type="ChEBI" id="CHEBI:33019"/>
        <dbReference type="ChEBI" id="CHEBI:35235"/>
        <dbReference type="ChEBI" id="CHEBI:37563"/>
        <dbReference type="ChEBI" id="CHEBI:59458"/>
        <dbReference type="ChEBI" id="CHEBI:60377"/>
        <dbReference type="EC" id="6.3.2.5"/>
    </reaction>
</comment>
<sequence>MARILLGVCGGIAAYKAAELVRAATARGHSVRVIQTETSLRFVGRATFEAITGAPVLVDEFEQDPARGAFPGEPPPTHAPISHLELVARCDAYCIAPATANTLAKIAGGHADSLVTTAALACRAPIVVAPAMNEAMWLAAQTRANVARLRKLGIRVVPPAEGRLASPGEWGVGRLAEPERILAVLEEVLEHRERSRVADGESGGAIAGSVRDLAGVRVIVTAGGTREPLDAVRFIGNRSSGRMGVALAEAALRRGAQVTLIGANLAVDPPAGVDYVPVVTVEDLAHALDERFAAADVVLMAAAVSDFRPARVWDDKLERGNSLAVELEPTEDLVAGLAARRRPGQLVIGFAAEHGGDFVARAREKLRRKRLDAIVANDVSQPGIGFESADNAVVMISRDGRERSVGPTSKLEVARAILDEVARLRASVVLQSESR</sequence>
<keyword evidence="8" id="KW-1185">Reference proteome</keyword>
<dbReference type="SUPFAM" id="SSF102645">
    <property type="entry name" value="CoaB-like"/>
    <property type="match status" value="1"/>
</dbReference>
<evidence type="ECO:0000256" key="3">
    <source>
        <dbReference type="HAMAP-Rule" id="MF_02225"/>
    </source>
</evidence>
<comment type="pathway">
    <text evidence="3 4">Cofactor biosynthesis; coenzyme A biosynthesis; CoA from (R)-pantothenate: step 2/5.</text>
</comment>
<comment type="pathway">
    <text evidence="3 4">Cofactor biosynthesis; coenzyme A biosynthesis; CoA from (R)-pantothenate: step 3/5.</text>
</comment>
<comment type="function">
    <text evidence="3">Catalyzes two sequential steps in the biosynthesis of coenzyme A. In the first step cysteine is conjugated to 4'-phosphopantothenate to form 4-phosphopantothenoylcysteine. In the second step the latter compound is decarboxylated to form 4'-phosphopantotheine.</text>
</comment>
<keyword evidence="1 3" id="KW-0210">Decarboxylase</keyword>
<protein>
    <recommendedName>
        <fullName evidence="3">Coenzyme A biosynthesis bifunctional protein CoaBC</fullName>
    </recommendedName>
    <alternativeName>
        <fullName evidence="3">DNA/pantothenate metabolism flavoprotein</fullName>
    </alternativeName>
    <alternativeName>
        <fullName evidence="3">Phosphopantothenoylcysteine synthetase/decarboxylase</fullName>
        <shortName evidence="3">PPCS-PPCDC</shortName>
    </alternativeName>
    <domain>
        <recommendedName>
            <fullName evidence="3">Phosphopantothenoylcysteine decarboxylase</fullName>
            <shortName evidence="3">PPC decarboxylase</shortName>
            <shortName evidence="3">PPC-DC</shortName>
            <ecNumber evidence="3">4.1.1.36</ecNumber>
        </recommendedName>
        <alternativeName>
            <fullName evidence="3">CoaC</fullName>
        </alternativeName>
    </domain>
    <domain>
        <recommendedName>
            <fullName evidence="3">Phosphopantothenate--cysteine ligase</fullName>
            <ecNumber evidence="3">6.3.2.5</ecNumber>
        </recommendedName>
        <alternativeName>
            <fullName evidence="3">CoaB</fullName>
        </alternativeName>
        <alternativeName>
            <fullName evidence="3">Phosphopantothenoylcysteine synthetase</fullName>
            <shortName evidence="3">PPC synthetase</shortName>
            <shortName evidence="3">PPC-S</shortName>
        </alternativeName>
    </domain>
</protein>
<dbReference type="RefSeq" id="WP_093117962.1">
    <property type="nucleotide sequence ID" value="NZ_FNWJ01000002.1"/>
</dbReference>
<reference evidence="8" key="1">
    <citation type="submission" date="2016-10" db="EMBL/GenBank/DDBJ databases">
        <authorList>
            <person name="Varghese N."/>
            <person name="Submissions S."/>
        </authorList>
    </citation>
    <scope>NUCLEOTIDE SEQUENCE [LARGE SCALE GENOMIC DNA]</scope>
    <source>
        <strain evidence="8">ATCC 35263</strain>
    </source>
</reference>
<evidence type="ECO:0000256" key="1">
    <source>
        <dbReference type="ARBA" id="ARBA00022793"/>
    </source>
</evidence>
<feature type="domain" description="DNA/pantothenate metabolism flavoprotein C-terminal" evidence="6">
    <location>
        <begin position="213"/>
        <end position="423"/>
    </location>
</feature>
<dbReference type="GO" id="GO:0004632">
    <property type="term" value="F:phosphopantothenate--cysteine ligase activity"/>
    <property type="evidence" value="ECO:0007669"/>
    <property type="project" value="UniProtKB-UniRule"/>
</dbReference>
<evidence type="ECO:0000256" key="4">
    <source>
        <dbReference type="RuleBase" id="RU364078"/>
    </source>
</evidence>
<dbReference type="GO" id="GO:0015941">
    <property type="term" value="P:pantothenate catabolic process"/>
    <property type="evidence" value="ECO:0007669"/>
    <property type="project" value="InterPro"/>
</dbReference>
<comment type="cofactor">
    <cofactor evidence="3">
        <name>FMN</name>
        <dbReference type="ChEBI" id="CHEBI:58210"/>
    </cofactor>
    <text evidence="3">Binds 1 FMN per subunit.</text>
</comment>
<keyword evidence="3 4" id="KW-0436">Ligase</keyword>
<accession>A0A1H6FVZ2</accession>
<dbReference type="SUPFAM" id="SSF52507">
    <property type="entry name" value="Homo-oligomeric flavin-containing Cys decarboxylases, HFCD"/>
    <property type="match status" value="1"/>
</dbReference>
<feature type="binding site" evidence="3">
    <location>
        <position position="306"/>
    </location>
    <ligand>
        <name>CTP</name>
        <dbReference type="ChEBI" id="CHEBI:37563"/>
    </ligand>
</feature>
<gene>
    <name evidence="3" type="primary">coaBC</name>
    <name evidence="7" type="ORF">SAMN02745716_1599</name>
</gene>
<feature type="region of interest" description="Phosphopantothenoylcysteine decarboxylase" evidence="3">
    <location>
        <begin position="1"/>
        <end position="217"/>
    </location>
</feature>
<dbReference type="NCBIfam" id="TIGR00521">
    <property type="entry name" value="coaBC_dfp"/>
    <property type="match status" value="1"/>
</dbReference>
<evidence type="ECO:0000259" key="5">
    <source>
        <dbReference type="Pfam" id="PF02441"/>
    </source>
</evidence>
<dbReference type="PANTHER" id="PTHR14359:SF6">
    <property type="entry name" value="PHOSPHOPANTOTHENOYLCYSTEINE DECARBOXYLASE"/>
    <property type="match status" value="1"/>
</dbReference>
<dbReference type="STRING" id="29539.SAMN02745716_1599"/>
<dbReference type="OrthoDB" id="9802554at2"/>
<dbReference type="GO" id="GO:0046872">
    <property type="term" value="F:metal ion binding"/>
    <property type="evidence" value="ECO:0007669"/>
    <property type="project" value="UniProtKB-KW"/>
</dbReference>
<feature type="binding site" evidence="3">
    <location>
        <position position="350"/>
    </location>
    <ligand>
        <name>CTP</name>
        <dbReference type="ChEBI" id="CHEBI:37563"/>
    </ligand>
</feature>
<proteinExistence type="inferred from homology"/>